<accession>A0A2T1GEM0</accession>
<dbReference type="Gene3D" id="3.30.110.170">
    <property type="entry name" value="Protein of unknown function (DUF541), domain 1"/>
    <property type="match status" value="1"/>
</dbReference>
<dbReference type="AlphaFoldDB" id="A0A2T1GEM0"/>
<dbReference type="OrthoDB" id="9785289at2"/>
<proteinExistence type="predicted"/>
<evidence type="ECO:0000313" key="1">
    <source>
        <dbReference type="EMBL" id="PSB55902.1"/>
    </source>
</evidence>
<keyword evidence="2" id="KW-1185">Reference proteome</keyword>
<organism evidence="1 2">
    <name type="scientific">Chamaesiphon polymorphus CCALA 037</name>
    <dbReference type="NCBI Taxonomy" id="2107692"/>
    <lineage>
        <taxon>Bacteria</taxon>
        <taxon>Bacillati</taxon>
        <taxon>Cyanobacteriota</taxon>
        <taxon>Cyanophyceae</taxon>
        <taxon>Gomontiellales</taxon>
        <taxon>Chamaesiphonaceae</taxon>
        <taxon>Chamaesiphon</taxon>
    </lineage>
</organism>
<dbReference type="InterPro" id="IPR016907">
    <property type="entry name" value="UCP029033"/>
</dbReference>
<dbReference type="InterPro" id="IPR052022">
    <property type="entry name" value="26kDa_periplasmic_antigen"/>
</dbReference>
<dbReference type="Gene3D" id="3.30.70.2970">
    <property type="entry name" value="Protein of unknown function (DUF541), domain 2"/>
    <property type="match status" value="1"/>
</dbReference>
<dbReference type="RefSeq" id="WP_106305527.1">
    <property type="nucleotide sequence ID" value="NZ_PVWO01000157.1"/>
</dbReference>
<comment type="caution">
    <text evidence="1">The sequence shown here is derived from an EMBL/GenBank/DDBJ whole genome shotgun (WGS) entry which is preliminary data.</text>
</comment>
<sequence>MESIGSRDRFPQLFAGLALLSASAIASSFLWAGAIGNMKRVDDALVITGSAKRPIKSDYIVWRISLTSQQPTTQAAYQQLTSWIERVQAYLKAANVPASEISLGSLSTVSVPEVINGRETGKTLASRLTQQLEIRSTQVDRYAKLSQEINSLINEGIGLTSEPPEYLYNKLSELRIEMVAEATKDAKARAESIAQSTGNRVGRVRSADTGVFQITPRYSTAVSGEGRYDTSSIDKDITAVVSVKFGID</sequence>
<dbReference type="PANTHER" id="PTHR34387:SF2">
    <property type="entry name" value="SLR1258 PROTEIN"/>
    <property type="match status" value="1"/>
</dbReference>
<evidence type="ECO:0000313" key="2">
    <source>
        <dbReference type="Proteomes" id="UP000238937"/>
    </source>
</evidence>
<protein>
    <submittedName>
        <fullName evidence="1">SIMPL domain-containing protein</fullName>
    </submittedName>
</protein>
<dbReference type="GO" id="GO:0006974">
    <property type="term" value="P:DNA damage response"/>
    <property type="evidence" value="ECO:0007669"/>
    <property type="project" value="TreeGrafter"/>
</dbReference>
<dbReference type="PANTHER" id="PTHR34387">
    <property type="entry name" value="SLR1258 PROTEIN"/>
    <property type="match status" value="1"/>
</dbReference>
<dbReference type="InterPro" id="IPR007497">
    <property type="entry name" value="SIMPL/DUF541"/>
</dbReference>
<dbReference type="PIRSF" id="PIRSF029033">
    <property type="entry name" value="UCP029033"/>
    <property type="match status" value="1"/>
</dbReference>
<reference evidence="1 2" key="1">
    <citation type="submission" date="2018-03" db="EMBL/GenBank/DDBJ databases">
        <title>The ancient ancestry and fast evolution of plastids.</title>
        <authorList>
            <person name="Moore K.R."/>
            <person name="Magnabosco C."/>
            <person name="Momper L."/>
            <person name="Gold D.A."/>
            <person name="Bosak T."/>
            <person name="Fournier G.P."/>
        </authorList>
    </citation>
    <scope>NUCLEOTIDE SEQUENCE [LARGE SCALE GENOMIC DNA]</scope>
    <source>
        <strain evidence="1 2">CCALA 037</strain>
    </source>
</reference>
<dbReference type="EMBL" id="PVWO01000157">
    <property type="protein sequence ID" value="PSB55902.1"/>
    <property type="molecule type" value="Genomic_DNA"/>
</dbReference>
<gene>
    <name evidence="1" type="ORF">C7B77_13560</name>
</gene>
<dbReference type="Pfam" id="PF04402">
    <property type="entry name" value="SIMPL"/>
    <property type="match status" value="1"/>
</dbReference>
<name>A0A2T1GEM0_9CYAN</name>
<dbReference type="Proteomes" id="UP000238937">
    <property type="component" value="Unassembled WGS sequence"/>
</dbReference>